<dbReference type="GO" id="GO:0005829">
    <property type="term" value="C:cytosol"/>
    <property type="evidence" value="ECO:0007669"/>
    <property type="project" value="TreeGrafter"/>
</dbReference>
<keyword evidence="1" id="KW-0238">DNA-binding</keyword>
<protein>
    <submittedName>
        <fullName evidence="3">Helix-turn-helix domain-containing protein</fullName>
    </submittedName>
</protein>
<dbReference type="OrthoDB" id="1912177at2"/>
<dbReference type="EMBL" id="FNFP01000004">
    <property type="protein sequence ID" value="SDK87112.1"/>
    <property type="molecule type" value="Genomic_DNA"/>
</dbReference>
<dbReference type="Pfam" id="PF12844">
    <property type="entry name" value="HTH_19"/>
    <property type="match status" value="1"/>
</dbReference>
<dbReference type="SUPFAM" id="SSF47413">
    <property type="entry name" value="lambda repressor-like DNA-binding domains"/>
    <property type="match status" value="1"/>
</dbReference>
<accession>A0A1G9FFH9</accession>
<dbReference type="CDD" id="cd00093">
    <property type="entry name" value="HTH_XRE"/>
    <property type="match status" value="1"/>
</dbReference>
<organism evidence="3 4">
    <name type="scientific">Natronincola ferrireducens</name>
    <dbReference type="NCBI Taxonomy" id="393762"/>
    <lineage>
        <taxon>Bacteria</taxon>
        <taxon>Bacillati</taxon>
        <taxon>Bacillota</taxon>
        <taxon>Clostridia</taxon>
        <taxon>Peptostreptococcales</taxon>
        <taxon>Natronincolaceae</taxon>
        <taxon>Natronincola</taxon>
    </lineage>
</organism>
<dbReference type="PROSITE" id="PS50943">
    <property type="entry name" value="HTH_CROC1"/>
    <property type="match status" value="1"/>
</dbReference>
<keyword evidence="4" id="KW-1185">Reference proteome</keyword>
<dbReference type="GO" id="GO:0003677">
    <property type="term" value="F:DNA binding"/>
    <property type="evidence" value="ECO:0007669"/>
    <property type="project" value="UniProtKB-KW"/>
</dbReference>
<dbReference type="GO" id="GO:0003700">
    <property type="term" value="F:DNA-binding transcription factor activity"/>
    <property type="evidence" value="ECO:0007669"/>
    <property type="project" value="TreeGrafter"/>
</dbReference>
<evidence type="ECO:0000256" key="1">
    <source>
        <dbReference type="ARBA" id="ARBA00023125"/>
    </source>
</evidence>
<evidence type="ECO:0000259" key="2">
    <source>
        <dbReference type="PROSITE" id="PS50943"/>
    </source>
</evidence>
<dbReference type="PANTHER" id="PTHR46797:SF1">
    <property type="entry name" value="METHYLPHOSPHONATE SYNTHASE"/>
    <property type="match status" value="1"/>
</dbReference>
<dbReference type="STRING" id="393762.SAMN05660472_02176"/>
<dbReference type="Proteomes" id="UP000198718">
    <property type="component" value="Unassembled WGS sequence"/>
</dbReference>
<proteinExistence type="predicted"/>
<dbReference type="SMART" id="SM00530">
    <property type="entry name" value="HTH_XRE"/>
    <property type="match status" value="1"/>
</dbReference>
<name>A0A1G9FFH9_9FIRM</name>
<dbReference type="RefSeq" id="WP_090553715.1">
    <property type="nucleotide sequence ID" value="NZ_FNFP01000004.1"/>
</dbReference>
<reference evidence="3 4" key="1">
    <citation type="submission" date="2016-10" db="EMBL/GenBank/DDBJ databases">
        <authorList>
            <person name="de Groot N.N."/>
        </authorList>
    </citation>
    <scope>NUCLEOTIDE SEQUENCE [LARGE SCALE GENOMIC DNA]</scope>
    <source>
        <strain evidence="3 4">DSM 18346</strain>
    </source>
</reference>
<dbReference type="PANTHER" id="PTHR46797">
    <property type="entry name" value="HTH-TYPE TRANSCRIPTIONAL REGULATOR"/>
    <property type="match status" value="1"/>
</dbReference>
<dbReference type="AlphaFoldDB" id="A0A1G9FFH9"/>
<dbReference type="InterPro" id="IPR001387">
    <property type="entry name" value="Cro/C1-type_HTH"/>
</dbReference>
<dbReference type="InterPro" id="IPR050807">
    <property type="entry name" value="TransReg_Diox_bact_type"/>
</dbReference>
<evidence type="ECO:0000313" key="4">
    <source>
        <dbReference type="Proteomes" id="UP000198718"/>
    </source>
</evidence>
<evidence type="ECO:0000313" key="3">
    <source>
        <dbReference type="EMBL" id="SDK87112.1"/>
    </source>
</evidence>
<sequence length="68" mass="7747">MLNGFKIREMRMKKGYTTMDVSKLTHISKSYIEELERGDKKNPSFNKIVSIAEALGIVIDDLIVKSQS</sequence>
<dbReference type="Gene3D" id="1.10.260.40">
    <property type="entry name" value="lambda repressor-like DNA-binding domains"/>
    <property type="match status" value="1"/>
</dbReference>
<feature type="domain" description="HTH cro/C1-type" evidence="2">
    <location>
        <begin position="7"/>
        <end position="62"/>
    </location>
</feature>
<gene>
    <name evidence="3" type="ORF">SAMN05660472_02176</name>
</gene>
<dbReference type="InterPro" id="IPR010982">
    <property type="entry name" value="Lambda_DNA-bd_dom_sf"/>
</dbReference>